<gene>
    <name evidence="1" type="ORF">WICPIJ_007204</name>
</gene>
<evidence type="ECO:0000313" key="2">
    <source>
        <dbReference type="Proteomes" id="UP000774326"/>
    </source>
</evidence>
<comment type="caution">
    <text evidence="1">The sequence shown here is derived from an EMBL/GenBank/DDBJ whole genome shotgun (WGS) entry which is preliminary data.</text>
</comment>
<dbReference type="EMBL" id="JAEUBG010004204">
    <property type="protein sequence ID" value="KAH3681824.1"/>
    <property type="molecule type" value="Genomic_DNA"/>
</dbReference>
<dbReference type="AlphaFoldDB" id="A0A9P8Q304"/>
<protein>
    <submittedName>
        <fullName evidence="1">Uncharacterized protein</fullName>
    </submittedName>
</protein>
<sequence>MSGISFNLISVATPGGPEEDTFSNDCEMEIPLKDSVNPYPCLNPMFKADFKKLIVSGPIGAEPLTANDTWLNPNASLSFEMIKESATAIWPSSPSLLVTLSSFLLITDLATAAATPP</sequence>
<organism evidence="1 2">
    <name type="scientific">Wickerhamomyces pijperi</name>
    <name type="common">Yeast</name>
    <name type="synonym">Pichia pijperi</name>
    <dbReference type="NCBI Taxonomy" id="599730"/>
    <lineage>
        <taxon>Eukaryota</taxon>
        <taxon>Fungi</taxon>
        <taxon>Dikarya</taxon>
        <taxon>Ascomycota</taxon>
        <taxon>Saccharomycotina</taxon>
        <taxon>Saccharomycetes</taxon>
        <taxon>Phaffomycetales</taxon>
        <taxon>Wickerhamomycetaceae</taxon>
        <taxon>Wickerhamomyces</taxon>
    </lineage>
</organism>
<evidence type="ECO:0000313" key="1">
    <source>
        <dbReference type="EMBL" id="KAH3681824.1"/>
    </source>
</evidence>
<reference evidence="1" key="1">
    <citation type="journal article" date="2021" name="Open Biol.">
        <title>Shared evolutionary footprints suggest mitochondrial oxidative damage underlies multiple complex I losses in fungi.</title>
        <authorList>
            <person name="Schikora-Tamarit M.A."/>
            <person name="Marcet-Houben M."/>
            <person name="Nosek J."/>
            <person name="Gabaldon T."/>
        </authorList>
    </citation>
    <scope>NUCLEOTIDE SEQUENCE</scope>
    <source>
        <strain evidence="1">CBS2887</strain>
    </source>
</reference>
<accession>A0A9P8Q304</accession>
<dbReference type="Proteomes" id="UP000774326">
    <property type="component" value="Unassembled WGS sequence"/>
</dbReference>
<proteinExistence type="predicted"/>
<keyword evidence="2" id="KW-1185">Reference proteome</keyword>
<name>A0A9P8Q304_WICPI</name>
<reference evidence="1" key="2">
    <citation type="submission" date="2021-01" db="EMBL/GenBank/DDBJ databases">
        <authorList>
            <person name="Schikora-Tamarit M.A."/>
        </authorList>
    </citation>
    <scope>NUCLEOTIDE SEQUENCE</scope>
    <source>
        <strain evidence="1">CBS2887</strain>
    </source>
</reference>